<reference evidence="2 3" key="1">
    <citation type="submission" date="2019-08" db="EMBL/GenBank/DDBJ databases">
        <title>Draft genome sequence of Citrobacter portucalensis strain isolated from green turtle.</title>
        <authorList>
            <person name="Fernandes M.R."/>
            <person name="Sellera F.P."/>
            <person name="Goldeberg D.W."/>
            <person name="Costa D.C."/>
            <person name="Lincopan N."/>
        </authorList>
    </citation>
    <scope>NUCLEOTIDE SEQUENCE [LARGE SCALE GENOMIC DNA]</scope>
    <source>
        <strain evidence="2 3">TV06</strain>
    </source>
</reference>
<evidence type="ECO:0000313" key="3">
    <source>
        <dbReference type="Proteomes" id="UP000323297"/>
    </source>
</evidence>
<dbReference type="Gene3D" id="3.30.70.3580">
    <property type="entry name" value="Antirestriction protein"/>
    <property type="match status" value="1"/>
</dbReference>
<organism evidence="2 3">
    <name type="scientific">Citrobacter portucalensis</name>
    <dbReference type="NCBI Taxonomy" id="1639133"/>
    <lineage>
        <taxon>Bacteria</taxon>
        <taxon>Pseudomonadati</taxon>
        <taxon>Pseudomonadota</taxon>
        <taxon>Gammaproteobacteria</taxon>
        <taxon>Enterobacterales</taxon>
        <taxon>Enterobacteriaceae</taxon>
        <taxon>Citrobacter</taxon>
        <taxon>Citrobacter freundii complex</taxon>
    </lineage>
</organism>
<accession>A0A5B0SQB9</accession>
<dbReference type="RefSeq" id="WP_149608390.1">
    <property type="nucleotide sequence ID" value="NZ_VTZD01000070.1"/>
</dbReference>
<evidence type="ECO:0000256" key="1">
    <source>
        <dbReference type="ARBA" id="ARBA00008618"/>
    </source>
</evidence>
<dbReference type="InterPro" id="IPR004914">
    <property type="entry name" value="Antirestrict"/>
</dbReference>
<evidence type="ECO:0000313" key="2">
    <source>
        <dbReference type="EMBL" id="KAA1140256.1"/>
    </source>
</evidence>
<comment type="caution">
    <text evidence="2">The sequence shown here is derived from an EMBL/GenBank/DDBJ whole genome shotgun (WGS) entry which is preliminary data.</text>
</comment>
<comment type="similarity">
    <text evidence="1">Belongs to the antirestriction protein family.</text>
</comment>
<dbReference type="InterPro" id="IPR042297">
    <property type="entry name" value="Antirestriction_sf"/>
</dbReference>
<sequence>MSDTSVGLIKEQTTDLGRLVFHTMLFGEFCEHANVAAVAFMKRFCDKYETGYWNYYKVGRNSGFMCPETDETYYFEMSNYFSGNVSAEAAGIIVTLYVLQTCFDAAWTRQDSSLCDHFREAMDTLKDYAATTDESRSIFRAID</sequence>
<dbReference type="Pfam" id="PF03230">
    <property type="entry name" value="Antirestrict"/>
    <property type="match status" value="1"/>
</dbReference>
<gene>
    <name evidence="2" type="ORF">D3H66_25395</name>
</gene>
<dbReference type="Proteomes" id="UP000323297">
    <property type="component" value="Unassembled WGS sequence"/>
</dbReference>
<dbReference type="EMBL" id="VTZD01000070">
    <property type="protein sequence ID" value="KAA1140256.1"/>
    <property type="molecule type" value="Genomic_DNA"/>
</dbReference>
<protein>
    <submittedName>
        <fullName evidence="2">Antirestriction protein</fullName>
    </submittedName>
</protein>
<dbReference type="AlphaFoldDB" id="A0A5B0SQB9"/>
<proteinExistence type="inferred from homology"/>
<name>A0A5B0SQB9_9ENTR</name>